<organism evidence="2 3">
    <name type="scientific">Panicum miliaceum</name>
    <name type="common">Proso millet</name>
    <name type="synonym">Broomcorn millet</name>
    <dbReference type="NCBI Taxonomy" id="4540"/>
    <lineage>
        <taxon>Eukaryota</taxon>
        <taxon>Viridiplantae</taxon>
        <taxon>Streptophyta</taxon>
        <taxon>Embryophyta</taxon>
        <taxon>Tracheophyta</taxon>
        <taxon>Spermatophyta</taxon>
        <taxon>Magnoliopsida</taxon>
        <taxon>Liliopsida</taxon>
        <taxon>Poales</taxon>
        <taxon>Poaceae</taxon>
        <taxon>PACMAD clade</taxon>
        <taxon>Panicoideae</taxon>
        <taxon>Panicodae</taxon>
        <taxon>Paniceae</taxon>
        <taxon>Panicinae</taxon>
        <taxon>Panicum</taxon>
        <taxon>Panicum sect. Panicum</taxon>
    </lineage>
</organism>
<protein>
    <submittedName>
        <fullName evidence="2">Uncharacterized protein</fullName>
    </submittedName>
</protein>
<dbReference type="Proteomes" id="UP000275267">
    <property type="component" value="Unassembled WGS sequence"/>
</dbReference>
<gene>
    <name evidence="2" type="ORF">C2845_PM05G17350</name>
</gene>
<comment type="caution">
    <text evidence="2">The sequence shown here is derived from an EMBL/GenBank/DDBJ whole genome shotgun (WGS) entry which is preliminary data.</text>
</comment>
<sequence length="146" mass="16270">MEQPRPLRQRRRWRAQIPRRRRCLSHSSSAQRDGSSSSATSRDCFGSGSHGGSAGLGNHGVDSPAMAERLWIYGEQNGHRQLSAPRLCLAVRWGRDEERDNRQPATVHHSMAFTTLPAPALERSLPFASPPDHPWAVSISLPCLRN</sequence>
<evidence type="ECO:0000313" key="2">
    <source>
        <dbReference type="EMBL" id="RLN28022.1"/>
    </source>
</evidence>
<accession>A0A3L6SUA7</accession>
<evidence type="ECO:0000256" key="1">
    <source>
        <dbReference type="SAM" id="MobiDB-lite"/>
    </source>
</evidence>
<reference evidence="3" key="1">
    <citation type="journal article" date="2019" name="Nat. Commun.">
        <title>The genome of broomcorn millet.</title>
        <authorList>
            <person name="Zou C."/>
            <person name="Miki D."/>
            <person name="Li D."/>
            <person name="Tang Q."/>
            <person name="Xiao L."/>
            <person name="Rajput S."/>
            <person name="Deng P."/>
            <person name="Jia W."/>
            <person name="Huang R."/>
            <person name="Zhang M."/>
            <person name="Sun Y."/>
            <person name="Hu J."/>
            <person name="Fu X."/>
            <person name="Schnable P.S."/>
            <person name="Li F."/>
            <person name="Zhang H."/>
            <person name="Feng B."/>
            <person name="Zhu X."/>
            <person name="Liu R."/>
            <person name="Schnable J.C."/>
            <person name="Zhu J.-K."/>
            <person name="Zhang H."/>
        </authorList>
    </citation>
    <scope>NUCLEOTIDE SEQUENCE [LARGE SCALE GENOMIC DNA]</scope>
</reference>
<evidence type="ECO:0000313" key="3">
    <source>
        <dbReference type="Proteomes" id="UP000275267"/>
    </source>
</evidence>
<feature type="region of interest" description="Disordered" evidence="1">
    <location>
        <begin position="1"/>
        <end position="61"/>
    </location>
</feature>
<dbReference type="AlphaFoldDB" id="A0A3L6SUA7"/>
<feature type="compositionally biased region" description="Gly residues" evidence="1">
    <location>
        <begin position="48"/>
        <end position="58"/>
    </location>
</feature>
<feature type="compositionally biased region" description="Basic residues" evidence="1">
    <location>
        <begin position="7"/>
        <end position="24"/>
    </location>
</feature>
<dbReference type="EMBL" id="PQIB02000003">
    <property type="protein sequence ID" value="RLN28022.1"/>
    <property type="molecule type" value="Genomic_DNA"/>
</dbReference>
<feature type="compositionally biased region" description="Low complexity" evidence="1">
    <location>
        <begin position="25"/>
        <end position="41"/>
    </location>
</feature>
<proteinExistence type="predicted"/>
<name>A0A3L6SUA7_PANMI</name>
<keyword evidence="3" id="KW-1185">Reference proteome</keyword>